<dbReference type="Proteomes" id="UP001501591">
    <property type="component" value="Unassembled WGS sequence"/>
</dbReference>
<evidence type="ECO:0008006" key="3">
    <source>
        <dbReference type="Google" id="ProtNLM"/>
    </source>
</evidence>
<gene>
    <name evidence="1" type="ORF">GCM10022383_17540</name>
</gene>
<accession>A0ABP7N9F2</accession>
<name>A0ABP7N9F2_9MICO</name>
<comment type="caution">
    <text evidence="1">The sequence shown here is derived from an EMBL/GenBank/DDBJ whole genome shotgun (WGS) entry which is preliminary data.</text>
</comment>
<dbReference type="RefSeq" id="WP_344819171.1">
    <property type="nucleotide sequence ID" value="NZ_BAABCP010000001.1"/>
</dbReference>
<dbReference type="EMBL" id="BAABCP010000001">
    <property type="protein sequence ID" value="GAA3940136.1"/>
    <property type="molecule type" value="Genomic_DNA"/>
</dbReference>
<protein>
    <recommendedName>
        <fullName evidence="3">Glutaminase</fullName>
    </recommendedName>
</protein>
<sequence length="153" mass="16584">MSVTTVELLDDARRRLADAPREGLGVLRSSRWRKDRIVRAGSAWHLGVLLLTDDAVLATGEILRAAEEVRRGYTAQSARARAERRAQARRGGFAEGEVVHLGWRVLDPAAVDAGTASGPLALRDGEPGVRWSPAGELVPLAGYLEEKIALLRV</sequence>
<evidence type="ECO:0000313" key="1">
    <source>
        <dbReference type="EMBL" id="GAA3940136.1"/>
    </source>
</evidence>
<keyword evidence="2" id="KW-1185">Reference proteome</keyword>
<proteinExistence type="predicted"/>
<organism evidence="1 2">
    <name type="scientific">Microbacterium soli</name>
    <dbReference type="NCBI Taxonomy" id="446075"/>
    <lineage>
        <taxon>Bacteria</taxon>
        <taxon>Bacillati</taxon>
        <taxon>Actinomycetota</taxon>
        <taxon>Actinomycetes</taxon>
        <taxon>Micrococcales</taxon>
        <taxon>Microbacteriaceae</taxon>
        <taxon>Microbacterium</taxon>
    </lineage>
</organism>
<reference evidence="2" key="1">
    <citation type="journal article" date="2019" name="Int. J. Syst. Evol. Microbiol.">
        <title>The Global Catalogue of Microorganisms (GCM) 10K type strain sequencing project: providing services to taxonomists for standard genome sequencing and annotation.</title>
        <authorList>
            <consortium name="The Broad Institute Genomics Platform"/>
            <consortium name="The Broad Institute Genome Sequencing Center for Infectious Disease"/>
            <person name="Wu L."/>
            <person name="Ma J."/>
        </authorList>
    </citation>
    <scope>NUCLEOTIDE SEQUENCE [LARGE SCALE GENOMIC DNA]</scope>
    <source>
        <strain evidence="2">JCM 17024</strain>
    </source>
</reference>
<evidence type="ECO:0000313" key="2">
    <source>
        <dbReference type="Proteomes" id="UP001501591"/>
    </source>
</evidence>